<dbReference type="GO" id="GO:0006123">
    <property type="term" value="P:mitochondrial electron transport, cytochrome c to oxygen"/>
    <property type="evidence" value="ECO:0007669"/>
    <property type="project" value="UniProtKB-UniRule"/>
</dbReference>
<dbReference type="AlphaFoldDB" id="A0A2J6RFL1"/>
<dbReference type="PANTHER" id="PTHR14200">
    <property type="entry name" value="CYTOCHROME C OXIDASE POLYPEPTIDE"/>
    <property type="match status" value="1"/>
</dbReference>
<evidence type="ECO:0000256" key="8">
    <source>
        <dbReference type="ARBA" id="ARBA00023004"/>
    </source>
</evidence>
<dbReference type="STRING" id="1149755.A0A2J6RFL1"/>
<dbReference type="GO" id="GO:0005743">
    <property type="term" value="C:mitochondrial inner membrane"/>
    <property type="evidence" value="ECO:0007669"/>
    <property type="project" value="UniProtKB-SubCell"/>
</dbReference>
<dbReference type="CDD" id="cd00923">
    <property type="entry name" value="Cyt_c_Oxidase_Va"/>
    <property type="match status" value="1"/>
</dbReference>
<dbReference type="InterPro" id="IPR003204">
    <property type="entry name" value="Cyt_c_oxidase_su5A/6"/>
</dbReference>
<evidence type="ECO:0000256" key="10">
    <source>
        <dbReference type="ARBA" id="ARBA00023136"/>
    </source>
</evidence>
<dbReference type="EMBL" id="KZ613949">
    <property type="protein sequence ID" value="PMD37300.1"/>
    <property type="molecule type" value="Genomic_DNA"/>
</dbReference>
<dbReference type="UniPathway" id="UPA00705"/>
<dbReference type="PANTHER" id="PTHR14200:SF11">
    <property type="entry name" value="CYTOCHROME C OXIDASE SUBUNIT 5A, MITOCHONDRIAL"/>
    <property type="match status" value="1"/>
</dbReference>
<keyword evidence="7 13" id="KW-0809">Transit peptide</keyword>
<gene>
    <name evidence="14" type="ORF">L207DRAFT_568320</name>
</gene>
<dbReference type="GO" id="GO:0046872">
    <property type="term" value="F:metal ion binding"/>
    <property type="evidence" value="ECO:0007669"/>
    <property type="project" value="UniProtKB-UniRule"/>
</dbReference>
<keyword evidence="10 13" id="KW-0472">Membrane</keyword>
<comment type="similarity">
    <text evidence="3 13">Belongs to the cytochrome c oxidase subunit 5A family.</text>
</comment>
<keyword evidence="4 13" id="KW-0349">Heme</keyword>
<keyword evidence="5 13" id="KW-0479">Metal-binding</keyword>
<evidence type="ECO:0000256" key="6">
    <source>
        <dbReference type="ARBA" id="ARBA00022792"/>
    </source>
</evidence>
<accession>A0A2J6RFL1</accession>
<dbReference type="InterPro" id="IPR036545">
    <property type="entry name" value="Cyt_c_oxidase_su5A/6_sf"/>
</dbReference>
<dbReference type="FunFam" id="1.25.40.40:FF:000001">
    <property type="entry name" value="Cytochrome c oxidase subunit VI"/>
    <property type="match status" value="1"/>
</dbReference>
<evidence type="ECO:0000256" key="5">
    <source>
        <dbReference type="ARBA" id="ARBA00022723"/>
    </source>
</evidence>
<evidence type="ECO:0000256" key="9">
    <source>
        <dbReference type="ARBA" id="ARBA00023128"/>
    </source>
</evidence>
<reference evidence="14 15" key="1">
    <citation type="submission" date="2016-04" db="EMBL/GenBank/DDBJ databases">
        <title>A degradative enzymes factory behind the ericoid mycorrhizal symbiosis.</title>
        <authorList>
            <consortium name="DOE Joint Genome Institute"/>
            <person name="Martino E."/>
            <person name="Morin E."/>
            <person name="Grelet G."/>
            <person name="Kuo A."/>
            <person name="Kohler A."/>
            <person name="Daghino S."/>
            <person name="Barry K."/>
            <person name="Choi C."/>
            <person name="Cichocki N."/>
            <person name="Clum A."/>
            <person name="Copeland A."/>
            <person name="Hainaut M."/>
            <person name="Haridas S."/>
            <person name="Labutti K."/>
            <person name="Lindquist E."/>
            <person name="Lipzen A."/>
            <person name="Khouja H.-R."/>
            <person name="Murat C."/>
            <person name="Ohm R."/>
            <person name="Olson A."/>
            <person name="Spatafora J."/>
            <person name="Veneault-Fourrey C."/>
            <person name="Henrissat B."/>
            <person name="Grigoriev I."/>
            <person name="Martin F."/>
            <person name="Perotto S."/>
        </authorList>
    </citation>
    <scope>NUCLEOTIDE SEQUENCE [LARGE SCALE GENOMIC DNA]</scope>
    <source>
        <strain evidence="14 15">F</strain>
    </source>
</reference>
<dbReference type="SUPFAM" id="SSF48479">
    <property type="entry name" value="Cytochrome c oxidase subunit E"/>
    <property type="match status" value="1"/>
</dbReference>
<comment type="subcellular location">
    <subcellularLocation>
        <location evidence="1 13">Mitochondrion inner membrane</location>
        <topology evidence="1 13">Peripheral membrane protein</topology>
        <orientation evidence="1 13">Matrix side</orientation>
    </subcellularLocation>
</comment>
<dbReference type="GO" id="GO:0045277">
    <property type="term" value="C:respiratory chain complex IV"/>
    <property type="evidence" value="ECO:0007669"/>
    <property type="project" value="UniProtKB-UniRule"/>
</dbReference>
<comment type="pathway">
    <text evidence="2 13">Energy metabolism; oxidative phosphorylation.</text>
</comment>
<evidence type="ECO:0000256" key="4">
    <source>
        <dbReference type="ARBA" id="ARBA00022617"/>
    </source>
</evidence>
<evidence type="ECO:0000256" key="3">
    <source>
        <dbReference type="ARBA" id="ARBA00007972"/>
    </source>
</evidence>
<dbReference type="Pfam" id="PF02284">
    <property type="entry name" value="COX5A"/>
    <property type="match status" value="1"/>
</dbReference>
<evidence type="ECO:0000256" key="13">
    <source>
        <dbReference type="RuleBase" id="RU368103"/>
    </source>
</evidence>
<name>A0A2J6RFL1_HYAVF</name>
<evidence type="ECO:0000256" key="7">
    <source>
        <dbReference type="ARBA" id="ARBA00022946"/>
    </source>
</evidence>
<sequence>MSSTSLLRLAARAQPSTFFRSNGIRNLAPHRSNAFYAVPALIATSGSISSFSTSSARLSDKDGQEASHHEESFEEFTARYEKEFDQVQDVFELQRNLNNAFAYDLVPSPSVLTAALKAARRVNDFPTAVRIFEGIKAKVENRGQYDQYLEELKPLREELGVSLKEDLYPEEAK</sequence>
<organism evidence="14 15">
    <name type="scientific">Hyaloscypha variabilis (strain UAMH 11265 / GT02V1 / F)</name>
    <name type="common">Meliniomyces variabilis</name>
    <dbReference type="NCBI Taxonomy" id="1149755"/>
    <lineage>
        <taxon>Eukaryota</taxon>
        <taxon>Fungi</taxon>
        <taxon>Dikarya</taxon>
        <taxon>Ascomycota</taxon>
        <taxon>Pezizomycotina</taxon>
        <taxon>Leotiomycetes</taxon>
        <taxon>Helotiales</taxon>
        <taxon>Hyaloscyphaceae</taxon>
        <taxon>Hyaloscypha</taxon>
        <taxon>Hyaloscypha variabilis</taxon>
    </lineage>
</organism>
<keyword evidence="15" id="KW-1185">Reference proteome</keyword>
<keyword evidence="8 13" id="KW-0408">Iron</keyword>
<comment type="function">
    <text evidence="13">Component of the cytochrome c oxidase, the last enzyme in the mitochondrial electron transport chain which drives oxidative phosphorylation. The respiratory chain contains 3 multisubunit complexes succinate dehydrogenase (complex II, CII), ubiquinol-cytochrome c oxidoreductase (cytochrome b-c1 complex, complex III, CIII) and cytochrome c oxidase (complex IV, CIV), that cooperate to transfer electrons derived from NADH and succinate to molecular oxygen, creating an electrochemical gradient over the inner membrane that drives transmembrane transport and the ATP synthase. Cytochrome c oxidase is the component of the respiratory chain that catalyzes the reduction of oxygen to water. Electrons originating from reduced cytochrome c in the intermembrane space (IMS) are transferred via the dinuclear copper A center (CU(A)) of subunit 2 and heme A of subunit 1 to the active site in subunit 1, a binuclear center (BNC) formed by heme A3 and copper B (CU(B)). The BNC reduces molecular oxygen to 2 water molecules using 4 electrons from cytochrome c in the IMS and 4 protons from the mitochondrial matrix.</text>
</comment>
<keyword evidence="9 13" id="KW-0496">Mitochondrion</keyword>
<evidence type="ECO:0000313" key="14">
    <source>
        <dbReference type="EMBL" id="PMD37300.1"/>
    </source>
</evidence>
<protein>
    <recommendedName>
        <fullName evidence="11 13">Cytochrome c oxidase subunit 6, mitochondrial</fullName>
    </recommendedName>
    <alternativeName>
        <fullName evidence="12 13">Cytochrome c oxidase polypeptide VI</fullName>
    </alternativeName>
</protein>
<keyword evidence="6 13" id="KW-0999">Mitochondrion inner membrane</keyword>
<dbReference type="Proteomes" id="UP000235786">
    <property type="component" value="Unassembled WGS sequence"/>
</dbReference>
<dbReference type="OrthoDB" id="5778907at2759"/>
<comment type="subunit">
    <text evidence="13">Component of the cytochrome c oxidase (complex IV, CIV), a multisubunit enzyme composed of a catalytic core of 3 subunits and several supernumerary subunits.</text>
</comment>
<proteinExistence type="inferred from homology"/>
<evidence type="ECO:0000256" key="11">
    <source>
        <dbReference type="ARBA" id="ARBA00070174"/>
    </source>
</evidence>
<evidence type="ECO:0000313" key="15">
    <source>
        <dbReference type="Proteomes" id="UP000235786"/>
    </source>
</evidence>
<evidence type="ECO:0000256" key="1">
    <source>
        <dbReference type="ARBA" id="ARBA00004443"/>
    </source>
</evidence>
<evidence type="ECO:0000256" key="2">
    <source>
        <dbReference type="ARBA" id="ARBA00004673"/>
    </source>
</evidence>
<evidence type="ECO:0000256" key="12">
    <source>
        <dbReference type="ARBA" id="ARBA00082700"/>
    </source>
</evidence>
<dbReference type="Gene3D" id="1.25.40.40">
    <property type="entry name" value="Cytochrome c oxidase, subunit Va/VI"/>
    <property type="match status" value="1"/>
</dbReference>